<gene>
    <name evidence="5" type="ORF">SAMN05660831_02074</name>
</gene>
<dbReference type="CDD" id="cd00093">
    <property type="entry name" value="HTH_XRE"/>
    <property type="match status" value="1"/>
</dbReference>
<evidence type="ECO:0000256" key="3">
    <source>
        <dbReference type="ARBA" id="ARBA00023163"/>
    </source>
</evidence>
<proteinExistence type="predicted"/>
<evidence type="ECO:0000259" key="4">
    <source>
        <dbReference type="PROSITE" id="PS50943"/>
    </source>
</evidence>
<organism evidence="5 6">
    <name type="scientific">Thiohalospira halophila DSM 15071</name>
    <dbReference type="NCBI Taxonomy" id="1123397"/>
    <lineage>
        <taxon>Bacteria</taxon>
        <taxon>Pseudomonadati</taxon>
        <taxon>Pseudomonadota</taxon>
        <taxon>Gammaproteobacteria</taxon>
        <taxon>Thiohalospirales</taxon>
        <taxon>Thiohalospiraceae</taxon>
        <taxon>Thiohalospira</taxon>
    </lineage>
</organism>
<dbReference type="PROSITE" id="PS50943">
    <property type="entry name" value="HTH_CROC1"/>
    <property type="match status" value="1"/>
</dbReference>
<dbReference type="Gene3D" id="1.10.260.40">
    <property type="entry name" value="lambda repressor-like DNA-binding domains"/>
    <property type="match status" value="1"/>
</dbReference>
<protein>
    <submittedName>
        <fullName evidence="5">SOS-response transcriptional repressor LexA (RecA-mediated autopeptidase)</fullName>
    </submittedName>
</protein>
<dbReference type="SMART" id="SM00530">
    <property type="entry name" value="HTH_XRE"/>
    <property type="match status" value="1"/>
</dbReference>
<evidence type="ECO:0000256" key="1">
    <source>
        <dbReference type="ARBA" id="ARBA00023015"/>
    </source>
</evidence>
<accession>A0A1I1U9Q1</accession>
<dbReference type="SUPFAM" id="SSF47413">
    <property type="entry name" value="lambda repressor-like DNA-binding domains"/>
    <property type="match status" value="1"/>
</dbReference>
<name>A0A1I1U9Q1_9GAMM</name>
<dbReference type="AlphaFoldDB" id="A0A1I1U9Q1"/>
<dbReference type="EMBL" id="FOMJ01000007">
    <property type="protein sequence ID" value="SFD67365.1"/>
    <property type="molecule type" value="Genomic_DNA"/>
</dbReference>
<feature type="domain" description="HTH cro/C1-type" evidence="4">
    <location>
        <begin position="40"/>
        <end position="82"/>
    </location>
</feature>
<dbReference type="PANTHER" id="PTHR40661:SF3">
    <property type="entry name" value="FELS-1 PROPHAGE TRANSCRIPTIONAL REGULATOR"/>
    <property type="match status" value="1"/>
</dbReference>
<dbReference type="PANTHER" id="PTHR40661">
    <property type="match status" value="1"/>
</dbReference>
<dbReference type="InterPro" id="IPR015927">
    <property type="entry name" value="Peptidase_S24_S26A/B/C"/>
</dbReference>
<dbReference type="InterPro" id="IPR001387">
    <property type="entry name" value="Cro/C1-type_HTH"/>
</dbReference>
<dbReference type="InterPro" id="IPR039418">
    <property type="entry name" value="LexA-like"/>
</dbReference>
<evidence type="ECO:0000256" key="2">
    <source>
        <dbReference type="ARBA" id="ARBA00023125"/>
    </source>
</evidence>
<evidence type="ECO:0000313" key="6">
    <source>
        <dbReference type="Proteomes" id="UP000198611"/>
    </source>
</evidence>
<dbReference type="STRING" id="1123397.SAMN05660831_02074"/>
<reference evidence="5 6" key="1">
    <citation type="submission" date="2016-10" db="EMBL/GenBank/DDBJ databases">
        <authorList>
            <person name="de Groot N.N."/>
        </authorList>
    </citation>
    <scope>NUCLEOTIDE SEQUENCE [LARGE SCALE GENOMIC DNA]</scope>
    <source>
        <strain evidence="5 6">HL3</strain>
    </source>
</reference>
<sequence length="241" mass="26490">MQSTPLNSEFITLHAMKRPTPDWNERLRQALQESDLAHGSELAARVGLSKATISQWMSGGIEPRYSSIVPVAHTLGVSPDWLLYGEGGKHATGWSGVREPGATRMIPVISWVQAGRPKEAVDIYAEGDGFDEVPVSGTMAYKLGRYAFALEIEGDSMEPEFREGESIIVDPDACVRPGDYVVARVDSGEVTFKKYRDRGHDRDGAPVYELVPLNDNYATISVDADNPAEIVGKVISHQRQF</sequence>
<dbReference type="InterPro" id="IPR036286">
    <property type="entry name" value="LexA/Signal_pep-like_sf"/>
</dbReference>
<dbReference type="SUPFAM" id="SSF51306">
    <property type="entry name" value="LexA/Signal peptidase"/>
    <property type="match status" value="1"/>
</dbReference>
<dbReference type="RefSeq" id="WP_240308106.1">
    <property type="nucleotide sequence ID" value="NZ_FOMJ01000007.1"/>
</dbReference>
<dbReference type="CDD" id="cd06529">
    <property type="entry name" value="S24_LexA-like"/>
    <property type="match status" value="1"/>
</dbReference>
<evidence type="ECO:0000313" key="5">
    <source>
        <dbReference type="EMBL" id="SFD67365.1"/>
    </source>
</evidence>
<dbReference type="Gene3D" id="2.10.109.10">
    <property type="entry name" value="Umud Fragment, subunit A"/>
    <property type="match status" value="1"/>
</dbReference>
<keyword evidence="6" id="KW-1185">Reference proteome</keyword>
<keyword evidence="1" id="KW-0805">Transcription regulation</keyword>
<dbReference type="Pfam" id="PF00717">
    <property type="entry name" value="Peptidase_S24"/>
    <property type="match status" value="1"/>
</dbReference>
<keyword evidence="3" id="KW-0804">Transcription</keyword>
<keyword evidence="2" id="KW-0238">DNA-binding</keyword>
<dbReference type="InterPro" id="IPR010982">
    <property type="entry name" value="Lambda_DNA-bd_dom_sf"/>
</dbReference>
<dbReference type="GO" id="GO:0003677">
    <property type="term" value="F:DNA binding"/>
    <property type="evidence" value="ECO:0007669"/>
    <property type="project" value="UniProtKB-KW"/>
</dbReference>
<dbReference type="Proteomes" id="UP000198611">
    <property type="component" value="Unassembled WGS sequence"/>
</dbReference>
<dbReference type="Pfam" id="PF01381">
    <property type="entry name" value="HTH_3"/>
    <property type="match status" value="1"/>
</dbReference>